<dbReference type="Proteomes" id="UP000572817">
    <property type="component" value="Unassembled WGS sequence"/>
</dbReference>
<keyword evidence="5" id="KW-1185">Reference proteome</keyword>
<evidence type="ECO:0000259" key="2">
    <source>
        <dbReference type="Pfam" id="PF01565"/>
    </source>
</evidence>
<sequence>MLFSISLLALGSAVSAAAVPTETLQSCLLTAVGTNDTLVAFPDDAQYQENDVHPYNLDIPLVPAAVAYPQSVEMISDIVKCAAKHEHKVQARTGGYSFGNYCLGGSNLTTIVVDTQHLKHFSMD</sequence>
<evidence type="ECO:0000256" key="1">
    <source>
        <dbReference type="SAM" id="SignalP"/>
    </source>
</evidence>
<dbReference type="InterPro" id="IPR016167">
    <property type="entry name" value="FAD-bd_PCMH_sub1"/>
</dbReference>
<dbReference type="OrthoDB" id="407275at2759"/>
<evidence type="ECO:0000313" key="3">
    <source>
        <dbReference type="EMBL" id="KAF4310476.1"/>
    </source>
</evidence>
<feature type="domain" description="FAD linked oxidase N-terminal" evidence="2">
    <location>
        <begin position="63"/>
        <end position="120"/>
    </location>
</feature>
<feature type="signal peptide" evidence="1">
    <location>
        <begin position="1"/>
        <end position="18"/>
    </location>
</feature>
<keyword evidence="1" id="KW-0732">Signal</keyword>
<dbReference type="EMBL" id="WWBZ02000008">
    <property type="protein sequence ID" value="KAF4311763.1"/>
    <property type="molecule type" value="Genomic_DNA"/>
</dbReference>
<organism evidence="4 5">
    <name type="scientific">Botryosphaeria dothidea</name>
    <dbReference type="NCBI Taxonomy" id="55169"/>
    <lineage>
        <taxon>Eukaryota</taxon>
        <taxon>Fungi</taxon>
        <taxon>Dikarya</taxon>
        <taxon>Ascomycota</taxon>
        <taxon>Pezizomycotina</taxon>
        <taxon>Dothideomycetes</taxon>
        <taxon>Dothideomycetes incertae sedis</taxon>
        <taxon>Botryosphaeriales</taxon>
        <taxon>Botryosphaeriaceae</taxon>
        <taxon>Botryosphaeria</taxon>
    </lineage>
</organism>
<dbReference type="Pfam" id="PF01565">
    <property type="entry name" value="FAD_binding_4"/>
    <property type="match status" value="1"/>
</dbReference>
<feature type="chain" id="PRO_5035101401" evidence="1">
    <location>
        <begin position="19"/>
        <end position="124"/>
    </location>
</feature>
<reference evidence="4 5" key="1">
    <citation type="submission" date="2020-04" db="EMBL/GenBank/DDBJ databases">
        <title>Genome Assembly and Annotation of Botryosphaeria dothidea sdau 11-99, a Latent Pathogen of Apple Fruit Ring Rot in China.</title>
        <authorList>
            <person name="Yu C."/>
            <person name="Diao Y."/>
            <person name="Lu Q."/>
            <person name="Zhao J."/>
            <person name="Cui S."/>
            <person name="Peng C."/>
            <person name="He B."/>
            <person name="Liu H."/>
        </authorList>
    </citation>
    <scope>NUCLEOTIDE SEQUENCE [LARGE SCALE GENOMIC DNA]</scope>
    <source>
        <strain evidence="5">sdau11-99</strain>
        <strain evidence="4">Sdau11-99</strain>
    </source>
</reference>
<gene>
    <name evidence="4" type="ORF">GTA08_BOTSDO12659</name>
    <name evidence="3" type="ORF">GTA08_BOTSDO14004</name>
</gene>
<dbReference type="SUPFAM" id="SSF56176">
    <property type="entry name" value="FAD-binding/transporter-associated domain-like"/>
    <property type="match status" value="1"/>
</dbReference>
<dbReference type="AlphaFoldDB" id="A0A8H4J6G1"/>
<protein>
    <submittedName>
        <fullName evidence="4">Putative glucooligosaccharide protein</fullName>
    </submittedName>
</protein>
<dbReference type="GO" id="GO:0050660">
    <property type="term" value="F:flavin adenine dinucleotide binding"/>
    <property type="evidence" value="ECO:0007669"/>
    <property type="project" value="InterPro"/>
</dbReference>
<comment type="caution">
    <text evidence="4">The sequence shown here is derived from an EMBL/GenBank/DDBJ whole genome shotgun (WGS) entry which is preliminary data.</text>
</comment>
<dbReference type="InterPro" id="IPR036318">
    <property type="entry name" value="FAD-bd_PCMH-like_sf"/>
</dbReference>
<evidence type="ECO:0000313" key="4">
    <source>
        <dbReference type="EMBL" id="KAF4311763.1"/>
    </source>
</evidence>
<name>A0A8H4J6G1_9PEZI</name>
<evidence type="ECO:0000313" key="5">
    <source>
        <dbReference type="Proteomes" id="UP000572817"/>
    </source>
</evidence>
<dbReference type="InterPro" id="IPR006094">
    <property type="entry name" value="Oxid_FAD_bind_N"/>
</dbReference>
<accession>A0A8H4J6G1</accession>
<dbReference type="EMBL" id="WWBZ02000015">
    <property type="protein sequence ID" value="KAF4310476.1"/>
    <property type="molecule type" value="Genomic_DNA"/>
</dbReference>
<dbReference type="Gene3D" id="3.30.43.10">
    <property type="entry name" value="Uridine Diphospho-n-acetylenolpyruvylglucosamine Reductase, domain 2"/>
    <property type="match status" value="1"/>
</dbReference>
<proteinExistence type="predicted"/>